<dbReference type="RefSeq" id="YP_009072385.1">
    <property type="nucleotide sequence ID" value="NC_025200.1"/>
</dbReference>
<dbReference type="AlphaFoldDB" id="A0A088CS19"/>
<dbReference type="InterPro" id="IPR027434">
    <property type="entry name" value="Homing_endonucl"/>
</dbReference>
<reference evidence="1" key="1">
    <citation type="journal article" date="2014" name="PLoS ONE">
        <title>The 203 kbp Mitochondrial Genome of the Phytopathogenic Fungus Sclerotinia borealis Reveals Multiple Invasions of Introns and Genomic Duplications.</title>
        <authorList>
            <person name="Mardanov A.V."/>
            <person name="Beletsky A.V."/>
            <person name="Kadnikov V.V."/>
            <person name="Ignatov A.N."/>
            <person name="Ravin N.V."/>
        </authorList>
    </citation>
    <scope>NUCLEOTIDE SEQUENCE</scope>
    <source>
        <strain evidence="1">F-4128</strain>
    </source>
</reference>
<organism evidence="1">
    <name type="scientific">Sclerotinia borealis</name>
    <dbReference type="NCBI Taxonomy" id="77105"/>
    <lineage>
        <taxon>Eukaryota</taxon>
        <taxon>Fungi</taxon>
        <taxon>Dikarya</taxon>
        <taxon>Ascomycota</taxon>
        <taxon>Pezizomycotina</taxon>
        <taxon>Leotiomycetes</taxon>
        <taxon>Helotiales</taxon>
        <taxon>Sclerotiniaceae</taxon>
        <taxon>Sclerotinia</taxon>
    </lineage>
</organism>
<name>A0A088CS19_9HELO</name>
<accession>A0A088CS19</accession>
<dbReference type="GeneID" id="20498028"/>
<gene>
    <name evidence="1" type="ORF">SBORM_0121</name>
</gene>
<dbReference type="EMBL" id="KJ434027">
    <property type="protein sequence ID" value="AIJ56813.1"/>
    <property type="molecule type" value="Genomic_DNA"/>
</dbReference>
<proteinExistence type="predicted"/>
<geneLocation type="mitochondrion" evidence="1"/>
<evidence type="ECO:0008006" key="2">
    <source>
        <dbReference type="Google" id="ProtNLM"/>
    </source>
</evidence>
<sequence length="168" mass="19224">MICLENLPSEGNIEGNCVGALGISNARANNPNHLPSTRIETTRIPYITNIFIPFLESLTWRSKKRSDFQDWNSILLLKEQGHHLSEQGVKLIDLLLSQMNNNRLSTASSHPTVDRTLLLAEINLLINGPSNFELRNGRKWVISLKKYYNSSLWRSQKKHLCNHYGWKG</sequence>
<protein>
    <recommendedName>
        <fullName evidence="2">LAGLIDADG endonuclease</fullName>
    </recommendedName>
</protein>
<evidence type="ECO:0000313" key="1">
    <source>
        <dbReference type="EMBL" id="AIJ56813.1"/>
    </source>
</evidence>
<dbReference type="Gene3D" id="3.10.28.10">
    <property type="entry name" value="Homing endonucleases"/>
    <property type="match status" value="1"/>
</dbReference>
<keyword evidence="1" id="KW-0496">Mitochondrion</keyword>
<dbReference type="SUPFAM" id="SSF55608">
    <property type="entry name" value="Homing endonucleases"/>
    <property type="match status" value="1"/>
</dbReference>